<comment type="caution">
    <text evidence="4">The sequence shown here is derived from an EMBL/GenBank/DDBJ whole genome shotgun (WGS) entry which is preliminary data.</text>
</comment>
<dbReference type="SUPFAM" id="SSF51735">
    <property type="entry name" value="NAD(P)-binding Rossmann-fold domains"/>
    <property type="match status" value="1"/>
</dbReference>
<keyword evidence="2" id="KW-0560">Oxidoreductase</keyword>
<feature type="domain" description="Ketoreductase" evidence="3">
    <location>
        <begin position="82"/>
        <end position="260"/>
    </location>
</feature>
<dbReference type="CDD" id="cd05233">
    <property type="entry name" value="SDR_c"/>
    <property type="match status" value="1"/>
</dbReference>
<dbReference type="OrthoDB" id="1933717at2759"/>
<dbReference type="InterPro" id="IPR036291">
    <property type="entry name" value="NAD(P)-bd_dom_sf"/>
</dbReference>
<dbReference type="Gene3D" id="3.40.50.720">
    <property type="entry name" value="NAD(P)-binding Rossmann-like Domain"/>
    <property type="match status" value="1"/>
</dbReference>
<keyword evidence="5" id="KW-1185">Reference proteome</keyword>
<evidence type="ECO:0000256" key="1">
    <source>
        <dbReference type="ARBA" id="ARBA00006484"/>
    </source>
</evidence>
<dbReference type="PANTHER" id="PTHR42760">
    <property type="entry name" value="SHORT-CHAIN DEHYDROGENASES/REDUCTASES FAMILY MEMBER"/>
    <property type="match status" value="1"/>
</dbReference>
<proteinExistence type="inferred from homology"/>
<name>A0A9W4XVR2_9PLEO</name>
<dbReference type="SMART" id="SM00822">
    <property type="entry name" value="PKS_KR"/>
    <property type="match status" value="1"/>
</dbReference>
<dbReference type="Proteomes" id="UP001152607">
    <property type="component" value="Unassembled WGS sequence"/>
</dbReference>
<evidence type="ECO:0000256" key="2">
    <source>
        <dbReference type="ARBA" id="ARBA00023002"/>
    </source>
</evidence>
<dbReference type="GO" id="GO:0016616">
    <property type="term" value="F:oxidoreductase activity, acting on the CH-OH group of donors, NAD or NADP as acceptor"/>
    <property type="evidence" value="ECO:0007669"/>
    <property type="project" value="TreeGrafter"/>
</dbReference>
<dbReference type="PANTHER" id="PTHR42760:SF37">
    <property type="entry name" value="CLAVALDEHYDE DEHYDROGENASE"/>
    <property type="match status" value="1"/>
</dbReference>
<evidence type="ECO:0000313" key="5">
    <source>
        <dbReference type="Proteomes" id="UP001152607"/>
    </source>
</evidence>
<organism evidence="4 5">
    <name type="scientific">Periconia digitata</name>
    <dbReference type="NCBI Taxonomy" id="1303443"/>
    <lineage>
        <taxon>Eukaryota</taxon>
        <taxon>Fungi</taxon>
        <taxon>Dikarya</taxon>
        <taxon>Ascomycota</taxon>
        <taxon>Pezizomycotina</taxon>
        <taxon>Dothideomycetes</taxon>
        <taxon>Pleosporomycetidae</taxon>
        <taxon>Pleosporales</taxon>
        <taxon>Massarineae</taxon>
        <taxon>Periconiaceae</taxon>
        <taxon>Periconia</taxon>
    </lineage>
</organism>
<sequence length="342" mass="36769">MGRSHLLTIRSAAVFYALIYTSIDTSYNTISDVHPSSPYTMAASGNIDPNAYTAPFQLTKNLHRDVYPAIDIAAHSSYAKGKVILVTGASGGLGHEISRTWSNAGAKGVVLVGRDAARLDSTASELEVETLVAAGDIANEEAVKRIFESAIARFGTVDVVVNTAGTTNINGMIGQISPSQWWTDYESNVKGSYNLAHHFITATSGKGTFINLVSLGASFLAPGMSSYGSAKLAAIRLGEFLDLEQPNLRVFSVHPGIVEASSGRGMVIDHFTPFAKDKQALTAALTLYLLKPEADFLRGSFFSANWDVEEMEKHKEEILEGKLLKLGFIGARLSPEGHPWKS</sequence>
<evidence type="ECO:0000259" key="3">
    <source>
        <dbReference type="SMART" id="SM00822"/>
    </source>
</evidence>
<dbReference type="EMBL" id="CAOQHR010000005">
    <property type="protein sequence ID" value="CAI6334897.1"/>
    <property type="molecule type" value="Genomic_DNA"/>
</dbReference>
<accession>A0A9W4XVR2</accession>
<protein>
    <recommendedName>
        <fullName evidence="3">Ketoreductase domain-containing protein</fullName>
    </recommendedName>
</protein>
<evidence type="ECO:0000313" key="4">
    <source>
        <dbReference type="EMBL" id="CAI6334897.1"/>
    </source>
</evidence>
<reference evidence="4" key="1">
    <citation type="submission" date="2023-01" db="EMBL/GenBank/DDBJ databases">
        <authorList>
            <person name="Van Ghelder C."/>
            <person name="Rancurel C."/>
        </authorList>
    </citation>
    <scope>NUCLEOTIDE SEQUENCE</scope>
    <source>
        <strain evidence="4">CNCM I-4278</strain>
    </source>
</reference>
<dbReference type="InterPro" id="IPR002347">
    <property type="entry name" value="SDR_fam"/>
</dbReference>
<comment type="similarity">
    <text evidence="1">Belongs to the short-chain dehydrogenases/reductases (SDR) family.</text>
</comment>
<dbReference type="AlphaFoldDB" id="A0A9W4XVR2"/>
<dbReference type="Pfam" id="PF00106">
    <property type="entry name" value="adh_short"/>
    <property type="match status" value="1"/>
</dbReference>
<dbReference type="InterPro" id="IPR057326">
    <property type="entry name" value="KR_dom"/>
</dbReference>
<dbReference type="PRINTS" id="PR00081">
    <property type="entry name" value="GDHRDH"/>
</dbReference>
<gene>
    <name evidence="4" type="ORF">PDIGIT_LOCUS7968</name>
</gene>